<dbReference type="PROSITE" id="PS50045">
    <property type="entry name" value="SIGMA54_INTERACT_4"/>
    <property type="match status" value="1"/>
</dbReference>
<keyword evidence="12" id="KW-0804">Transcription</keyword>
<dbReference type="SUPFAM" id="SSF46689">
    <property type="entry name" value="Homeodomain-like"/>
    <property type="match status" value="1"/>
</dbReference>
<dbReference type="InterPro" id="IPR003593">
    <property type="entry name" value="AAA+_ATPase"/>
</dbReference>
<keyword evidence="8" id="KW-0902">Two-component regulatory system</keyword>
<dbReference type="PRINTS" id="PR01590">
    <property type="entry name" value="HTHFIS"/>
</dbReference>
<dbReference type="PANTHER" id="PTHR32071">
    <property type="entry name" value="TRANSCRIPTIONAL REGULATORY PROTEIN"/>
    <property type="match status" value="1"/>
</dbReference>
<dbReference type="GO" id="GO:0043565">
    <property type="term" value="F:sequence-specific DNA binding"/>
    <property type="evidence" value="ECO:0007669"/>
    <property type="project" value="InterPro"/>
</dbReference>
<evidence type="ECO:0000256" key="12">
    <source>
        <dbReference type="ARBA" id="ARBA00023163"/>
    </source>
</evidence>
<evidence type="ECO:0000259" key="19">
    <source>
        <dbReference type="PROSITE" id="PS50110"/>
    </source>
</evidence>
<evidence type="ECO:0000256" key="7">
    <source>
        <dbReference type="ARBA" id="ARBA00022840"/>
    </source>
</evidence>
<evidence type="ECO:0000256" key="6">
    <source>
        <dbReference type="ARBA" id="ARBA00022741"/>
    </source>
</evidence>
<evidence type="ECO:0000313" key="21">
    <source>
        <dbReference type="Proteomes" id="UP000273675"/>
    </source>
</evidence>
<evidence type="ECO:0000256" key="16">
    <source>
        <dbReference type="ARBA" id="ARBA00043886"/>
    </source>
</evidence>
<dbReference type="SUPFAM" id="SSF52540">
    <property type="entry name" value="P-loop containing nucleoside triphosphate hydrolases"/>
    <property type="match status" value="1"/>
</dbReference>
<dbReference type="GO" id="GO:0006355">
    <property type="term" value="P:regulation of DNA-templated transcription"/>
    <property type="evidence" value="ECO:0007669"/>
    <property type="project" value="InterPro"/>
</dbReference>
<name>A0A495DN50_9PROT</name>
<dbReference type="Pfam" id="PF00072">
    <property type="entry name" value="Response_reg"/>
    <property type="match status" value="1"/>
</dbReference>
<dbReference type="CDD" id="cd00009">
    <property type="entry name" value="AAA"/>
    <property type="match status" value="1"/>
</dbReference>
<dbReference type="PROSITE" id="PS00688">
    <property type="entry name" value="SIGMA54_INTERACT_3"/>
    <property type="match status" value="1"/>
</dbReference>
<dbReference type="FunFam" id="3.40.50.2300:FF:000018">
    <property type="entry name" value="DNA-binding transcriptional regulator NtrC"/>
    <property type="match status" value="1"/>
</dbReference>
<dbReference type="InterPro" id="IPR058031">
    <property type="entry name" value="AAA_lid_NorR"/>
</dbReference>
<comment type="subcellular location">
    <subcellularLocation>
        <location evidence="1">Cytoplasm</location>
    </subcellularLocation>
</comment>
<gene>
    <name evidence="20" type="ORF">C7435_0118</name>
</gene>
<dbReference type="SUPFAM" id="SSF52172">
    <property type="entry name" value="CheY-like"/>
    <property type="match status" value="1"/>
</dbReference>
<dbReference type="Pfam" id="PF02954">
    <property type="entry name" value="HTH_8"/>
    <property type="match status" value="1"/>
</dbReference>
<comment type="function">
    <text evidence="16">Member of the two-component regulatory system NtrB/NtrC, which controls expression of the nitrogen-regulated (ntr) genes in response to nitrogen limitation. Phosphorylated NtrC binds directly to DNA and stimulates the formation of open promoter-sigma54-RNA polymerase complexes.</text>
</comment>
<keyword evidence="4" id="KW-0678">Repressor</keyword>
<feature type="domain" description="Response regulatory" evidence="19">
    <location>
        <begin position="4"/>
        <end position="118"/>
    </location>
</feature>
<dbReference type="InterPro" id="IPR011006">
    <property type="entry name" value="CheY-like_superfamily"/>
</dbReference>
<feature type="domain" description="Sigma-54 factor interaction" evidence="18">
    <location>
        <begin position="143"/>
        <end position="372"/>
    </location>
</feature>
<keyword evidence="7" id="KW-0067">ATP-binding</keyword>
<keyword evidence="5 17" id="KW-0597">Phosphoprotein</keyword>
<dbReference type="PROSITE" id="PS00675">
    <property type="entry name" value="SIGMA54_INTERACT_1"/>
    <property type="match status" value="1"/>
</dbReference>
<dbReference type="AlphaFoldDB" id="A0A495DN50"/>
<keyword evidence="6" id="KW-0547">Nucleotide-binding</keyword>
<dbReference type="Gene3D" id="3.40.50.300">
    <property type="entry name" value="P-loop containing nucleotide triphosphate hydrolases"/>
    <property type="match status" value="1"/>
</dbReference>
<dbReference type="Gene3D" id="3.40.50.2300">
    <property type="match status" value="1"/>
</dbReference>
<comment type="caution">
    <text evidence="20">The sequence shown here is derived from an EMBL/GenBank/DDBJ whole genome shotgun (WGS) entry which is preliminary data.</text>
</comment>
<evidence type="ECO:0000256" key="10">
    <source>
        <dbReference type="ARBA" id="ARBA00023125"/>
    </source>
</evidence>
<keyword evidence="9" id="KW-0805">Transcription regulation</keyword>
<dbReference type="PANTHER" id="PTHR32071:SF95">
    <property type="entry name" value="DNA-BINDING TRANSCRIPTIONAL REGULATOR NTRC"/>
    <property type="match status" value="1"/>
</dbReference>
<evidence type="ECO:0000256" key="17">
    <source>
        <dbReference type="PROSITE-ProRule" id="PRU00169"/>
    </source>
</evidence>
<dbReference type="GO" id="GO:0000160">
    <property type="term" value="P:phosphorelay signal transduction system"/>
    <property type="evidence" value="ECO:0007669"/>
    <property type="project" value="UniProtKB-KW"/>
</dbReference>
<evidence type="ECO:0000256" key="4">
    <source>
        <dbReference type="ARBA" id="ARBA00022491"/>
    </source>
</evidence>
<dbReference type="InterPro" id="IPR025662">
    <property type="entry name" value="Sigma_54_int_dom_ATP-bd_1"/>
</dbReference>
<keyword evidence="11" id="KW-0010">Activator</keyword>
<dbReference type="InterPro" id="IPR002197">
    <property type="entry name" value="HTH_Fis"/>
</dbReference>
<dbReference type="InterPro" id="IPR002078">
    <property type="entry name" value="Sigma_54_int"/>
</dbReference>
<dbReference type="Pfam" id="PF00158">
    <property type="entry name" value="Sigma54_activat"/>
    <property type="match status" value="1"/>
</dbReference>
<evidence type="ECO:0000256" key="2">
    <source>
        <dbReference type="ARBA" id="ARBA00019059"/>
    </source>
</evidence>
<accession>A0A495DN50</accession>
<sequence>MVKSVLIVDDDPTQRRLLQAVIEKQGYRAETVESGEAALDRVAEPGIDVMLLDLIMPGMDGMETLEALKRKQPDLPVIVLTASGGIETVVAAMRAGAVDFFVKPASPERITVSIRNALKVQNLSGEVKRLSRKAEGTLGFADMIAGAPTMRQVVRLGERAAQSDIPILITGESGVGKELVAGSIMAASKRAGGPFVAVNCGAIPENLVESTLFGHEKGAFTGAVGKHMGKFQEADGGTLFLDEIGELPLDMQVKLLRALQEGEVDPVGGKRPVKVNVRIISATNRDLAEQVACGAFREDLFYRLNVFPIEVPSLRSRKDDIPALVRHFIGRFNAQENKSIQDAAPETHALLSTYDWPGNVRQLENAVFRAVVLSDDDHLKPEDFPQISGLTPQIGEMPDTGALTAMATSLAGGDATAGADLGPVDIMDEGGHLRSLEEIERDLIEFAIETYAGRMSEVARRLGVGRSTLYRKVREYELDVDGVRAAG</sequence>
<dbReference type="PROSITE" id="PS00676">
    <property type="entry name" value="SIGMA54_INTERACT_2"/>
    <property type="match status" value="1"/>
</dbReference>
<evidence type="ECO:0000256" key="15">
    <source>
        <dbReference type="ARBA" id="ARBA00031910"/>
    </source>
</evidence>
<organism evidence="20 21">
    <name type="scientific">Maricaulis maris</name>
    <dbReference type="NCBI Taxonomy" id="74318"/>
    <lineage>
        <taxon>Bacteria</taxon>
        <taxon>Pseudomonadati</taxon>
        <taxon>Pseudomonadota</taxon>
        <taxon>Alphaproteobacteria</taxon>
        <taxon>Maricaulales</taxon>
        <taxon>Maricaulaceae</taxon>
        <taxon>Maricaulis</taxon>
    </lineage>
</organism>
<dbReference type="Proteomes" id="UP000273675">
    <property type="component" value="Unassembled WGS sequence"/>
</dbReference>
<dbReference type="SMART" id="SM00448">
    <property type="entry name" value="REC"/>
    <property type="match status" value="1"/>
</dbReference>
<dbReference type="Pfam" id="PF25601">
    <property type="entry name" value="AAA_lid_14"/>
    <property type="match status" value="1"/>
</dbReference>
<dbReference type="OrthoDB" id="9804019at2"/>
<feature type="modified residue" description="4-aspartylphosphate" evidence="17">
    <location>
        <position position="53"/>
    </location>
</feature>
<dbReference type="PROSITE" id="PS50110">
    <property type="entry name" value="RESPONSE_REGULATORY"/>
    <property type="match status" value="1"/>
</dbReference>
<evidence type="ECO:0000256" key="8">
    <source>
        <dbReference type="ARBA" id="ARBA00023012"/>
    </source>
</evidence>
<dbReference type="SMART" id="SM00382">
    <property type="entry name" value="AAA"/>
    <property type="match status" value="1"/>
</dbReference>
<dbReference type="InterPro" id="IPR025943">
    <property type="entry name" value="Sigma_54_int_dom_ATP-bd_2"/>
</dbReference>
<evidence type="ECO:0000256" key="13">
    <source>
        <dbReference type="ARBA" id="ARBA00023231"/>
    </source>
</evidence>
<reference evidence="20 21" key="1">
    <citation type="submission" date="2018-10" db="EMBL/GenBank/DDBJ databases">
        <title>Genomic Encyclopedia of Type Strains, Phase IV (KMG-IV): sequencing the most valuable type-strain genomes for metagenomic binning, comparative biology and taxonomic classification.</title>
        <authorList>
            <person name="Goeker M."/>
        </authorList>
    </citation>
    <scope>NUCLEOTIDE SEQUENCE [LARGE SCALE GENOMIC DNA]</scope>
    <source>
        <strain evidence="20 21">DSM 4734</strain>
    </source>
</reference>
<dbReference type="InterPro" id="IPR027417">
    <property type="entry name" value="P-loop_NTPase"/>
</dbReference>
<dbReference type="GO" id="GO:0005524">
    <property type="term" value="F:ATP binding"/>
    <property type="evidence" value="ECO:0007669"/>
    <property type="project" value="UniProtKB-KW"/>
</dbReference>
<evidence type="ECO:0000256" key="14">
    <source>
        <dbReference type="ARBA" id="ARBA00029881"/>
    </source>
</evidence>
<evidence type="ECO:0000256" key="9">
    <source>
        <dbReference type="ARBA" id="ARBA00023015"/>
    </source>
</evidence>
<protein>
    <recommendedName>
        <fullName evidence="2">DNA-binding transcriptional regulator NtrC</fullName>
    </recommendedName>
    <alternativeName>
        <fullName evidence="14">Nitrogen regulation protein NR(I)</fullName>
    </alternativeName>
    <alternativeName>
        <fullName evidence="15">Nitrogen regulator I</fullName>
    </alternativeName>
</protein>
<keyword evidence="3" id="KW-0963">Cytoplasm</keyword>
<dbReference type="EMBL" id="RBIM01000001">
    <property type="protein sequence ID" value="RKR03681.1"/>
    <property type="molecule type" value="Genomic_DNA"/>
</dbReference>
<dbReference type="InterPro" id="IPR009057">
    <property type="entry name" value="Homeodomain-like_sf"/>
</dbReference>
<evidence type="ECO:0000313" key="20">
    <source>
        <dbReference type="EMBL" id="RKR03681.1"/>
    </source>
</evidence>
<keyword evidence="13" id="KW-0535">Nitrogen fixation</keyword>
<evidence type="ECO:0000256" key="3">
    <source>
        <dbReference type="ARBA" id="ARBA00022490"/>
    </source>
</evidence>
<dbReference type="FunFam" id="3.40.50.300:FF:000006">
    <property type="entry name" value="DNA-binding transcriptional regulator NtrC"/>
    <property type="match status" value="1"/>
</dbReference>
<evidence type="ECO:0000259" key="18">
    <source>
        <dbReference type="PROSITE" id="PS50045"/>
    </source>
</evidence>
<dbReference type="Gene3D" id="1.10.10.60">
    <property type="entry name" value="Homeodomain-like"/>
    <property type="match status" value="1"/>
</dbReference>
<evidence type="ECO:0000256" key="11">
    <source>
        <dbReference type="ARBA" id="ARBA00023159"/>
    </source>
</evidence>
<dbReference type="InterPro" id="IPR025944">
    <property type="entry name" value="Sigma_54_int_dom_CS"/>
</dbReference>
<evidence type="ECO:0000256" key="1">
    <source>
        <dbReference type="ARBA" id="ARBA00004496"/>
    </source>
</evidence>
<dbReference type="InterPro" id="IPR001789">
    <property type="entry name" value="Sig_transdc_resp-reg_receiver"/>
</dbReference>
<keyword evidence="10" id="KW-0238">DNA-binding</keyword>
<proteinExistence type="predicted"/>
<dbReference type="Gene3D" id="1.10.8.60">
    <property type="match status" value="1"/>
</dbReference>
<dbReference type="RefSeq" id="WP_121209635.1">
    <property type="nucleotide sequence ID" value="NZ_RBIM01000001.1"/>
</dbReference>
<evidence type="ECO:0000256" key="5">
    <source>
        <dbReference type="ARBA" id="ARBA00022553"/>
    </source>
</evidence>
<dbReference type="GO" id="GO:0005737">
    <property type="term" value="C:cytoplasm"/>
    <property type="evidence" value="ECO:0007669"/>
    <property type="project" value="UniProtKB-SubCell"/>
</dbReference>